<gene>
    <name evidence="1" type="ORF">H3963_06665</name>
</gene>
<sequence length="67" mass="7890">MEQYRKALNIVDSFLTEELENSFGEVSNLKVNPFEIYLFNKNENIRKDYRFAVGSKILSQSILNELE</sequence>
<dbReference type="Proteomes" id="UP000648077">
    <property type="component" value="Unassembled WGS sequence"/>
</dbReference>
<dbReference type="EMBL" id="JACGQI010000008">
    <property type="protein sequence ID" value="MBF2230105.1"/>
    <property type="molecule type" value="Genomic_DNA"/>
</dbReference>
<accession>A0A4Y7VLM0</accession>
<dbReference type="OrthoDB" id="9908555at2"/>
<comment type="caution">
    <text evidence="1">The sequence shown here is derived from an EMBL/GenBank/DDBJ whole genome shotgun (WGS) entry which is preliminary data.</text>
</comment>
<evidence type="ECO:0000313" key="2">
    <source>
        <dbReference type="Proteomes" id="UP000648077"/>
    </source>
</evidence>
<reference evidence="1" key="1">
    <citation type="submission" date="2020-08" db="EMBL/GenBank/DDBJ databases">
        <title>Changes in the skin microbiome associated with squamous cell carcinoma in transplant recipients.</title>
        <authorList>
            <person name="Zaugg J."/>
            <person name="Krueger A."/>
            <person name="Lachner N."/>
        </authorList>
    </citation>
    <scope>NUCLEOTIDE SEQUENCE</scope>
    <source>
        <strain evidence="1">R5988</strain>
    </source>
</reference>
<dbReference type="AlphaFoldDB" id="A0A4Y7VLM0"/>
<evidence type="ECO:0000313" key="1">
    <source>
        <dbReference type="EMBL" id="MBF2230105.1"/>
    </source>
</evidence>
<protein>
    <submittedName>
        <fullName evidence="1">Uncharacterized protein</fullName>
    </submittedName>
</protein>
<dbReference type="RefSeq" id="WP_002504572.1">
    <property type="nucleotide sequence ID" value="NZ_CAXOOR010000007.1"/>
</dbReference>
<proteinExistence type="predicted"/>
<name>A0A4Y7VLM0_STAEP</name>
<organism evidence="1 2">
    <name type="scientific">Staphylococcus epidermidis</name>
    <dbReference type="NCBI Taxonomy" id="1282"/>
    <lineage>
        <taxon>Bacteria</taxon>
        <taxon>Bacillati</taxon>
        <taxon>Bacillota</taxon>
        <taxon>Bacilli</taxon>
        <taxon>Bacillales</taxon>
        <taxon>Staphylococcaceae</taxon>
        <taxon>Staphylococcus</taxon>
    </lineage>
</organism>